<gene>
    <name evidence="7" type="ORF">ODALV1_LOCUS9062</name>
</gene>
<dbReference type="InterPro" id="IPR042099">
    <property type="entry name" value="ANL_N_sf"/>
</dbReference>
<evidence type="ECO:0000256" key="2">
    <source>
        <dbReference type="ARBA" id="ARBA00022598"/>
    </source>
</evidence>
<evidence type="ECO:0000256" key="4">
    <source>
        <dbReference type="ARBA" id="ARBA00041297"/>
    </source>
</evidence>
<comment type="similarity">
    <text evidence="1">Belongs to the ATP-dependent AMP-binding enzyme family.</text>
</comment>
<accession>A0ABP1QA69</accession>
<dbReference type="PANTHER" id="PTHR43107">
    <property type="entry name" value="LONG-CHAIN FATTY ACID TRANSPORT PROTEIN"/>
    <property type="match status" value="1"/>
</dbReference>
<dbReference type="EMBL" id="CAXLJM020000027">
    <property type="protein sequence ID" value="CAL8095365.1"/>
    <property type="molecule type" value="Genomic_DNA"/>
</dbReference>
<feature type="domain" description="AMP-dependent synthetase/ligase" evidence="6">
    <location>
        <begin position="41"/>
        <end position="393"/>
    </location>
</feature>
<dbReference type="PROSITE" id="PS00455">
    <property type="entry name" value="AMP_BINDING"/>
    <property type="match status" value="1"/>
</dbReference>
<comment type="caution">
    <text evidence="7">The sequence shown here is derived from an EMBL/GenBank/DDBJ whole genome shotgun (WGS) entry which is preliminary data.</text>
</comment>
<evidence type="ECO:0000313" key="8">
    <source>
        <dbReference type="Proteomes" id="UP001642540"/>
    </source>
</evidence>
<evidence type="ECO:0000256" key="5">
    <source>
        <dbReference type="ARBA" id="ARBA00048666"/>
    </source>
</evidence>
<reference evidence="7 8" key="1">
    <citation type="submission" date="2024-08" db="EMBL/GenBank/DDBJ databases">
        <authorList>
            <person name="Cucini C."/>
            <person name="Frati F."/>
        </authorList>
    </citation>
    <scope>NUCLEOTIDE SEQUENCE [LARGE SCALE GENOMIC DNA]</scope>
</reference>
<dbReference type="Proteomes" id="UP001642540">
    <property type="component" value="Unassembled WGS sequence"/>
</dbReference>
<evidence type="ECO:0000259" key="6">
    <source>
        <dbReference type="Pfam" id="PF00501"/>
    </source>
</evidence>
<comment type="catalytic activity">
    <reaction evidence="3">
        <text>a very long-chain fatty acid + ATP + CoA = a very long-chain fatty acyl-CoA + AMP + diphosphate</text>
        <dbReference type="Rhea" id="RHEA:54536"/>
        <dbReference type="ChEBI" id="CHEBI:30616"/>
        <dbReference type="ChEBI" id="CHEBI:33019"/>
        <dbReference type="ChEBI" id="CHEBI:57287"/>
        <dbReference type="ChEBI" id="CHEBI:58950"/>
        <dbReference type="ChEBI" id="CHEBI:138261"/>
        <dbReference type="ChEBI" id="CHEBI:456215"/>
    </reaction>
    <physiologicalReaction direction="left-to-right" evidence="3">
        <dbReference type="Rhea" id="RHEA:54537"/>
    </physiologicalReaction>
</comment>
<protein>
    <recommendedName>
        <fullName evidence="4">Long-chain-fatty-acid--CoA ligase</fullName>
    </recommendedName>
</protein>
<keyword evidence="8" id="KW-1185">Reference proteome</keyword>
<evidence type="ECO:0000313" key="7">
    <source>
        <dbReference type="EMBL" id="CAL8095365.1"/>
    </source>
</evidence>
<dbReference type="InterPro" id="IPR045851">
    <property type="entry name" value="AMP-bd_C_sf"/>
</dbReference>
<organism evidence="7 8">
    <name type="scientific">Orchesella dallaii</name>
    <dbReference type="NCBI Taxonomy" id="48710"/>
    <lineage>
        <taxon>Eukaryota</taxon>
        <taxon>Metazoa</taxon>
        <taxon>Ecdysozoa</taxon>
        <taxon>Arthropoda</taxon>
        <taxon>Hexapoda</taxon>
        <taxon>Collembola</taxon>
        <taxon>Entomobryomorpha</taxon>
        <taxon>Entomobryoidea</taxon>
        <taxon>Orchesellidae</taxon>
        <taxon>Orchesellinae</taxon>
        <taxon>Orchesella</taxon>
    </lineage>
</organism>
<dbReference type="PANTHER" id="PTHR43107:SF22">
    <property type="entry name" value="VERY LONG-CHAIN ACYL-COA SYNTHETASE"/>
    <property type="match status" value="1"/>
</dbReference>
<comment type="catalytic activity">
    <reaction evidence="5">
        <text>tetracosanoate + ATP + CoA = tetracosanoyl-CoA + AMP + diphosphate</text>
        <dbReference type="Rhea" id="RHEA:33639"/>
        <dbReference type="ChEBI" id="CHEBI:30616"/>
        <dbReference type="ChEBI" id="CHEBI:31014"/>
        <dbReference type="ChEBI" id="CHEBI:33019"/>
        <dbReference type="ChEBI" id="CHEBI:57287"/>
        <dbReference type="ChEBI" id="CHEBI:65052"/>
        <dbReference type="ChEBI" id="CHEBI:456215"/>
    </reaction>
    <physiologicalReaction direction="left-to-right" evidence="5">
        <dbReference type="Rhea" id="RHEA:33640"/>
    </physiologicalReaction>
</comment>
<dbReference type="Gene3D" id="3.40.50.12780">
    <property type="entry name" value="N-terminal domain of ligase-like"/>
    <property type="match status" value="1"/>
</dbReference>
<dbReference type="Pfam" id="PF00501">
    <property type="entry name" value="AMP-binding"/>
    <property type="match status" value="1"/>
</dbReference>
<evidence type="ECO:0000256" key="1">
    <source>
        <dbReference type="ARBA" id="ARBA00006432"/>
    </source>
</evidence>
<dbReference type="SUPFAM" id="SSF56801">
    <property type="entry name" value="Acetyl-CoA synthetase-like"/>
    <property type="match status" value="1"/>
</dbReference>
<proteinExistence type="inferred from homology"/>
<keyword evidence="2" id="KW-0436">Ligase</keyword>
<sequence length="570" mass="63654">MVVPAFLKTLPRDLRFTARHINSLLTLRNIEKNGGSVGKSFDEYALKNPEKTAFLFQEEKWTFRQVFERSNKIANFFAATGIKKQDIVALFMDNRIEYICTWLGLSKIGAITALINFNLRSLPLKHSFQLSNSKAIVCGSELLSAVDEIYPGGTWTAPLYISGKGDKNVVRSAVDLDTAIQTISSNIPKEQENTTFQDGLFLMYTSGTTGLPKAAIIKHARFLMGGIAGRNANSIQEDDIIYTTLPLYHTNAGILGVSQTLICGTTLALRHKFSAKNFWSDCIQYKATAAQYMGETCRYLLRQPSTPDEKKHSVRLMFGNGLRAEIWEEFVKRFNIRQISEIYGSTEGNASCVNYTGTIGACGFVPLLLKRVFPLHIAKLDEKGNPKRDPKTGLLEICKAGEPGELLCEIVHNHPFRDFKGYSGDKTANEKKIVRDVLKKGDSMFRTGDLFVRDELGFLYFKDRMGDTFRWKGENVSTTEVEYVISNLTPKKYDVVVFGVKIPFSDGQAGMAVIADDDNTLDLAALTEGIKKSLPSYARPLFLRVVEEIEQTGIMKNFVSFGKGQKISSC</sequence>
<name>A0ABP1QA69_9HEXA</name>
<evidence type="ECO:0000256" key="3">
    <source>
        <dbReference type="ARBA" id="ARBA00036527"/>
    </source>
</evidence>
<dbReference type="InterPro" id="IPR000873">
    <property type="entry name" value="AMP-dep_synth/lig_dom"/>
</dbReference>
<dbReference type="InterPro" id="IPR020845">
    <property type="entry name" value="AMP-binding_CS"/>
</dbReference>
<dbReference type="Gene3D" id="3.30.300.30">
    <property type="match status" value="1"/>
</dbReference>